<organism evidence="3 4">
    <name type="scientific">Listeria kieliensis</name>
    <dbReference type="NCBI Taxonomy" id="1621700"/>
    <lineage>
        <taxon>Bacteria</taxon>
        <taxon>Bacillati</taxon>
        <taxon>Bacillota</taxon>
        <taxon>Bacilli</taxon>
        <taxon>Bacillales</taxon>
        <taxon>Listeriaceae</taxon>
        <taxon>Listeria</taxon>
    </lineage>
</organism>
<dbReference type="Proteomes" id="UP000257055">
    <property type="component" value="Unassembled WGS sequence"/>
</dbReference>
<feature type="transmembrane region" description="Helical" evidence="1">
    <location>
        <begin position="6"/>
        <end position="25"/>
    </location>
</feature>
<feature type="domain" description="DUF4097" evidence="2">
    <location>
        <begin position="185"/>
        <end position="355"/>
    </location>
</feature>
<keyword evidence="1" id="KW-1133">Transmembrane helix</keyword>
<keyword evidence="4" id="KW-1185">Reference proteome</keyword>
<evidence type="ECO:0000256" key="1">
    <source>
        <dbReference type="SAM" id="Phobius"/>
    </source>
</evidence>
<dbReference type="AlphaFoldDB" id="A0A3D8TP08"/>
<reference evidence="4" key="1">
    <citation type="submission" date="2015-04" db="EMBL/GenBank/DDBJ databases">
        <authorList>
            <person name="Schardt J."/>
            <person name="Mueller-Herbst S."/>
            <person name="Scherer S."/>
            <person name="Huptas C."/>
        </authorList>
    </citation>
    <scope>NUCLEOTIDE SEQUENCE [LARGE SCALE GENOMIC DNA]</scope>
    <source>
        <strain evidence="4">Kiel-L1</strain>
    </source>
</reference>
<dbReference type="Pfam" id="PF13349">
    <property type="entry name" value="DUF4097"/>
    <property type="match status" value="1"/>
</dbReference>
<dbReference type="RefSeq" id="WP_115752801.1">
    <property type="nucleotide sequence ID" value="NZ_LARY01000002.1"/>
</dbReference>
<evidence type="ECO:0000259" key="2">
    <source>
        <dbReference type="Pfam" id="PF13349"/>
    </source>
</evidence>
<protein>
    <recommendedName>
        <fullName evidence="2">DUF4097 domain-containing protein</fullName>
    </recommendedName>
</protein>
<evidence type="ECO:0000313" key="3">
    <source>
        <dbReference type="EMBL" id="RDX00565.1"/>
    </source>
</evidence>
<keyword evidence="1" id="KW-0472">Membrane</keyword>
<dbReference type="EMBL" id="LARY01000002">
    <property type="protein sequence ID" value="RDX00565.1"/>
    <property type="molecule type" value="Genomic_DNA"/>
</dbReference>
<gene>
    <name evidence="3" type="ORF">UR08_06085</name>
</gene>
<evidence type="ECO:0000313" key="4">
    <source>
        <dbReference type="Proteomes" id="UP000257055"/>
    </source>
</evidence>
<sequence length="361" mass="40582">MKKQFGIAFILILVGFIGLMTCLIAKNSQDIGQSYHKEWILSANQIKNLQITSEKDIDLRVKQTLDSKISLQVEGKMSKAETKELKAIKGTKDAFHLTIGTKHTWLEKWHRPHYSVQKVTLWIPESVSLGKMKVDLNKANVRLDNVRGENLAITIYDGEVVGSHGQFDETEIDTDKSLTDLSYWDGNISMFAETGDQFLKDSSGKFTIQNQSGMSQVHRHKGTKGEILNLSGKVITTASHLDQLTINSNKGTEVIQGLRGKLLLSTKKGKSILRDNRGDQVVRTEDGVIIVEQTHLMQKMDVQSKSGLIKLTLNKDYQKQPITINAPLGSVQSDFHWQTKQKNARIELKTTKGEIKVIQEE</sequence>
<keyword evidence="1" id="KW-0812">Transmembrane</keyword>
<proteinExistence type="predicted"/>
<accession>A0A3D8TP08</accession>
<name>A0A3D8TP08_9LIST</name>
<comment type="caution">
    <text evidence="3">The sequence shown here is derived from an EMBL/GenBank/DDBJ whole genome shotgun (WGS) entry which is preliminary data.</text>
</comment>
<dbReference type="InterPro" id="IPR025164">
    <property type="entry name" value="Toastrack_DUF4097"/>
</dbReference>